<dbReference type="EMBL" id="GL832991">
    <property type="protein sequence ID" value="EGD80151.1"/>
    <property type="molecule type" value="Genomic_DNA"/>
</dbReference>
<dbReference type="PROSITE" id="PS50004">
    <property type="entry name" value="C2"/>
    <property type="match status" value="1"/>
</dbReference>
<dbReference type="KEGG" id="sre:PTSG_10834"/>
<dbReference type="InterPro" id="IPR000300">
    <property type="entry name" value="IPPc"/>
</dbReference>
<dbReference type="Proteomes" id="UP000007799">
    <property type="component" value="Unassembled WGS sequence"/>
</dbReference>
<sequence>MDMDKHIYSYALGREATGVMRVIANKGGIGVRFSVGNYKIAVISTHLNAHAGEERKLLRHNDTREILKGLMSLSDFGCDALGAFHHVFWIGDLNYRLNLEQVQSLESVPESHDDRFKLVTSWIESREWDKINEADELRPDRSAGRVLTGFQEGAMLFPPTYKVERASELQYRDQRIPAYCDRILWRSMPGLDTAVTQTSLEPLLTVPTSDHKPLRATFSIRVKHMIERPPTLGRRLVLVFDELAGHALADQDVTGKSDVYITFQSADGILKYNGSNAKSTRVQHSTLDPTWAAKEIPTLALRPHEQQLELIRACHITMVVRDWDRASRHDYMGSAQVPLTDVDVGAATPFEAEVTRFGVRQGTLTGAFRLALA</sequence>
<dbReference type="RefSeq" id="XP_004988213.1">
    <property type="nucleotide sequence ID" value="XM_004988156.1"/>
</dbReference>
<dbReference type="SMART" id="SM00128">
    <property type="entry name" value="IPPc"/>
    <property type="match status" value="1"/>
</dbReference>
<dbReference type="Pfam" id="PF22669">
    <property type="entry name" value="Exo_endo_phos2"/>
    <property type="match status" value="1"/>
</dbReference>
<dbReference type="SUPFAM" id="SSF56219">
    <property type="entry name" value="DNase I-like"/>
    <property type="match status" value="1"/>
</dbReference>
<dbReference type="InParanoid" id="F2URI2"/>
<dbReference type="PANTHER" id="PTHR11200">
    <property type="entry name" value="INOSITOL 5-PHOSPHATASE"/>
    <property type="match status" value="1"/>
</dbReference>
<dbReference type="AlphaFoldDB" id="F2URI2"/>
<dbReference type="STRING" id="946362.F2URI2"/>
<name>F2URI2_SALR5</name>
<protein>
    <recommendedName>
        <fullName evidence="1">C2 domain-containing protein</fullName>
    </recommendedName>
</protein>
<dbReference type="GO" id="GO:0046856">
    <property type="term" value="P:phosphatidylinositol dephosphorylation"/>
    <property type="evidence" value="ECO:0007669"/>
    <property type="project" value="InterPro"/>
</dbReference>
<dbReference type="InterPro" id="IPR035892">
    <property type="entry name" value="C2_domain_sf"/>
</dbReference>
<feature type="domain" description="C2" evidence="1">
    <location>
        <begin position="212"/>
        <end position="352"/>
    </location>
</feature>
<dbReference type="OrthoDB" id="62798at2759"/>
<evidence type="ECO:0000313" key="2">
    <source>
        <dbReference type="EMBL" id="EGD80151.1"/>
    </source>
</evidence>
<evidence type="ECO:0000259" key="1">
    <source>
        <dbReference type="PROSITE" id="PS50004"/>
    </source>
</evidence>
<reference evidence="2" key="1">
    <citation type="submission" date="2009-08" db="EMBL/GenBank/DDBJ databases">
        <title>Annotation of Salpingoeca rosetta.</title>
        <authorList>
            <consortium name="The Broad Institute Genome Sequencing Platform"/>
            <person name="Russ C."/>
            <person name="Cuomo C."/>
            <person name="Burger G."/>
            <person name="Gray M.W."/>
            <person name="Holland P.W.H."/>
            <person name="King N."/>
            <person name="Lang F.B.F."/>
            <person name="Roger A.J."/>
            <person name="Ruiz-Trillo I."/>
            <person name="Young S.K."/>
            <person name="Zeng Q."/>
            <person name="Gargeya S."/>
            <person name="Alvarado L."/>
            <person name="Berlin A."/>
            <person name="Chapman S.B."/>
            <person name="Chen Z."/>
            <person name="Freedman E."/>
            <person name="Gellesch M."/>
            <person name="Goldberg J."/>
            <person name="Griggs A."/>
            <person name="Gujja S."/>
            <person name="Heilman E."/>
            <person name="Heiman D."/>
            <person name="Howarth C."/>
            <person name="Mehta T."/>
            <person name="Neiman D."/>
            <person name="Pearson M."/>
            <person name="Roberts A."/>
            <person name="Saif S."/>
            <person name="Shea T."/>
            <person name="Shenoy N."/>
            <person name="Sisk P."/>
            <person name="Stolte C."/>
            <person name="Sykes S."/>
            <person name="White J."/>
            <person name="Yandava C."/>
            <person name="Haas B."/>
            <person name="Nusbaum C."/>
            <person name="Birren B."/>
        </authorList>
    </citation>
    <scope>NUCLEOTIDE SEQUENCE [LARGE SCALE GENOMIC DNA]</scope>
    <source>
        <strain evidence="2">ATCC 50818</strain>
    </source>
</reference>
<dbReference type="InterPro" id="IPR036691">
    <property type="entry name" value="Endo/exonu/phosph_ase_sf"/>
</dbReference>
<proteinExistence type="predicted"/>
<dbReference type="InterPro" id="IPR046985">
    <property type="entry name" value="IP5"/>
</dbReference>
<dbReference type="Gene3D" id="2.60.40.150">
    <property type="entry name" value="C2 domain"/>
    <property type="match status" value="1"/>
</dbReference>
<dbReference type="GO" id="GO:0004439">
    <property type="term" value="F:phosphatidylinositol-4,5-bisphosphate 5-phosphatase activity"/>
    <property type="evidence" value="ECO:0007669"/>
    <property type="project" value="TreeGrafter"/>
</dbReference>
<dbReference type="eggNOG" id="KOG0565">
    <property type="taxonomic scope" value="Eukaryota"/>
</dbReference>
<dbReference type="GeneID" id="16068740"/>
<dbReference type="OMA" id="WIESREW"/>
<dbReference type="Gene3D" id="3.60.10.10">
    <property type="entry name" value="Endonuclease/exonuclease/phosphatase"/>
    <property type="match status" value="1"/>
</dbReference>
<keyword evidence="3" id="KW-1185">Reference proteome</keyword>
<dbReference type="InterPro" id="IPR000008">
    <property type="entry name" value="C2_dom"/>
</dbReference>
<accession>F2URI2</accession>
<dbReference type="SUPFAM" id="SSF49562">
    <property type="entry name" value="C2 domain (Calcium/lipid-binding domain, CaLB)"/>
    <property type="match status" value="1"/>
</dbReference>
<organism evidence="3">
    <name type="scientific">Salpingoeca rosetta (strain ATCC 50818 / BSB-021)</name>
    <dbReference type="NCBI Taxonomy" id="946362"/>
    <lineage>
        <taxon>Eukaryota</taxon>
        <taxon>Choanoflagellata</taxon>
        <taxon>Craspedida</taxon>
        <taxon>Salpingoecidae</taxon>
        <taxon>Salpingoeca</taxon>
    </lineage>
</organism>
<gene>
    <name evidence="2" type="ORF">PTSG_10834</name>
</gene>
<evidence type="ECO:0000313" key="3">
    <source>
        <dbReference type="Proteomes" id="UP000007799"/>
    </source>
</evidence>
<dbReference type="Pfam" id="PF00168">
    <property type="entry name" value="C2"/>
    <property type="match status" value="1"/>
</dbReference>